<proteinExistence type="predicted"/>
<dbReference type="STRING" id="1765683.B2M26_00410"/>
<name>A0A162SU97_9BACL</name>
<keyword evidence="4" id="KW-1185">Reference proteome</keyword>
<evidence type="ECO:0000313" key="3">
    <source>
        <dbReference type="Proteomes" id="UP000077421"/>
    </source>
</evidence>
<evidence type="ECO:0000313" key="2">
    <source>
        <dbReference type="EMBL" id="OPG17652.1"/>
    </source>
</evidence>
<dbReference type="Proteomes" id="UP000190229">
    <property type="component" value="Unassembled WGS sequence"/>
</dbReference>
<comment type="caution">
    <text evidence="2">The sequence shown here is derived from an EMBL/GenBank/DDBJ whole genome shotgun (WGS) entry which is preliminary data.</text>
</comment>
<accession>A0A162SU97</accession>
<dbReference type="EMBL" id="MWPS01000001">
    <property type="protein sequence ID" value="OPG17652.1"/>
    <property type="molecule type" value="Genomic_DNA"/>
</dbReference>
<protein>
    <recommendedName>
        <fullName evidence="5">Transposase (putative) YhgA-like domain-containing protein</fullName>
    </recommendedName>
</protein>
<dbReference type="Proteomes" id="UP000077421">
    <property type="component" value="Unassembled WGS sequence"/>
</dbReference>
<gene>
    <name evidence="1" type="ORF">AYW79_02090</name>
    <name evidence="2" type="ORF">B2M26_00410</name>
</gene>
<reference evidence="2 4" key="2">
    <citation type="submission" date="2017-02" db="EMBL/GenBank/DDBJ databases">
        <title>Draft genome of Acidibacillus ferrooxidans Huett2.</title>
        <authorList>
            <person name="Schopf S."/>
        </authorList>
    </citation>
    <scope>NUCLEOTIDE SEQUENCE [LARGE SCALE GENOMIC DNA]</scope>
    <source>
        <strain evidence="2 4">Huett2</strain>
    </source>
</reference>
<dbReference type="AlphaFoldDB" id="A0A162SU97"/>
<organism evidence="2 4">
    <name type="scientific">Ferroacidibacillus organovorans</name>
    <dbReference type="NCBI Taxonomy" id="1765683"/>
    <lineage>
        <taxon>Bacteria</taxon>
        <taxon>Bacillati</taxon>
        <taxon>Bacillota</taxon>
        <taxon>Bacilli</taxon>
        <taxon>Bacillales</taxon>
        <taxon>Alicyclobacillaceae</taxon>
        <taxon>Ferroacidibacillus</taxon>
    </lineage>
</organism>
<dbReference type="OrthoDB" id="2373960at2"/>
<reference evidence="1 3" key="1">
    <citation type="submission" date="2016-02" db="EMBL/GenBank/DDBJ databases">
        <title>Draft genome sequence of Acidibacillus ferrooxidans SLC66.</title>
        <authorList>
            <person name="Oliveira G."/>
            <person name="Nancucheo I."/>
            <person name="Dall'Agnol H."/>
            <person name="Johnson B."/>
            <person name="Oliveira R."/>
            <person name="Nunes G.L."/>
            <person name="Tzotzos G."/>
            <person name="Orellana S.C."/>
            <person name="Salim A.C."/>
            <person name="Araujo F.M."/>
        </authorList>
    </citation>
    <scope>NUCLEOTIDE SEQUENCE [LARGE SCALE GENOMIC DNA]</scope>
    <source>
        <strain evidence="1 3">SLC66</strain>
    </source>
</reference>
<evidence type="ECO:0008006" key="5">
    <source>
        <dbReference type="Google" id="ProtNLM"/>
    </source>
</evidence>
<sequence>MPRNATDLILKYLVGAFQDAALEWLGVRDTHIVRAYPTEIAHVEIRQNFMDTVFETARGEILHFEFQTTKESNLYRFLLYDAHIAAQYRKPVQTIVLYVRDVHHAKDRIDAGGLQYQVENVYLKIRDAYATLDRIERRIHAGAWQPSDRFDLAFAPHMSHPGQSIEDVLRRTVELALSIPDADERSFMAALLIGLSGKFVDESEMARLEEALQLNDLLKSLFEDIASKVEQEAEARGEAIGEARGEVIGEARGEVIGKIEVAKRMIRMGLDRSVVLEATGLSHSQLEELQKNVH</sequence>
<evidence type="ECO:0000313" key="4">
    <source>
        <dbReference type="Proteomes" id="UP000190229"/>
    </source>
</evidence>
<evidence type="ECO:0000313" key="1">
    <source>
        <dbReference type="EMBL" id="OAG95028.1"/>
    </source>
</evidence>
<dbReference type="EMBL" id="LSUQ01000004">
    <property type="protein sequence ID" value="OAG95028.1"/>
    <property type="molecule type" value="Genomic_DNA"/>
</dbReference>
<dbReference type="RefSeq" id="WP_067561031.1">
    <property type="nucleotide sequence ID" value="NZ_LSUQ01000004.1"/>
</dbReference>